<proteinExistence type="predicted"/>
<evidence type="ECO:0000313" key="3">
    <source>
        <dbReference type="Proteomes" id="UP000000305"/>
    </source>
</evidence>
<gene>
    <name evidence="2" type="ORF">DAPPUDRAFT_326914</name>
</gene>
<keyword evidence="3" id="KW-1185">Reference proteome</keyword>
<feature type="region of interest" description="Disordered" evidence="1">
    <location>
        <begin position="100"/>
        <end position="128"/>
    </location>
</feature>
<dbReference type="EMBL" id="GL732607">
    <property type="protein sequence ID" value="EFX71734.1"/>
    <property type="molecule type" value="Genomic_DNA"/>
</dbReference>
<dbReference type="InParanoid" id="E9H959"/>
<dbReference type="KEGG" id="dpx:DAPPUDRAFT_326914"/>
<accession>E9H959</accession>
<sequence length="128" mass="14576">MPMEQSRAMKRNSREELKRMSRNNSNVKKLLCRESESEPELILTAEEEEEILKNLAMSSIKQDKAVETLEEAAKKLDLLNGNTNERSLRKKKAKKAKLALEARNNNTSDEDSDLSNAFSDCSISEDED</sequence>
<dbReference type="HOGENOM" id="CLU_1961823_0_0_1"/>
<protein>
    <submittedName>
        <fullName evidence="2">Uncharacterized protein</fullName>
    </submittedName>
</protein>
<evidence type="ECO:0000313" key="2">
    <source>
        <dbReference type="EMBL" id="EFX71734.1"/>
    </source>
</evidence>
<name>E9H959_DAPPU</name>
<dbReference type="AlphaFoldDB" id="E9H959"/>
<dbReference type="Proteomes" id="UP000000305">
    <property type="component" value="Unassembled WGS sequence"/>
</dbReference>
<evidence type="ECO:0000256" key="1">
    <source>
        <dbReference type="SAM" id="MobiDB-lite"/>
    </source>
</evidence>
<feature type="region of interest" description="Disordered" evidence="1">
    <location>
        <begin position="1"/>
        <end position="25"/>
    </location>
</feature>
<organism evidence="2 3">
    <name type="scientific">Daphnia pulex</name>
    <name type="common">Water flea</name>
    <dbReference type="NCBI Taxonomy" id="6669"/>
    <lineage>
        <taxon>Eukaryota</taxon>
        <taxon>Metazoa</taxon>
        <taxon>Ecdysozoa</taxon>
        <taxon>Arthropoda</taxon>
        <taxon>Crustacea</taxon>
        <taxon>Branchiopoda</taxon>
        <taxon>Diplostraca</taxon>
        <taxon>Cladocera</taxon>
        <taxon>Anomopoda</taxon>
        <taxon>Daphniidae</taxon>
        <taxon>Daphnia</taxon>
    </lineage>
</organism>
<reference evidence="2 3" key="1">
    <citation type="journal article" date="2011" name="Science">
        <title>The ecoresponsive genome of Daphnia pulex.</title>
        <authorList>
            <person name="Colbourne J.K."/>
            <person name="Pfrender M.E."/>
            <person name="Gilbert D."/>
            <person name="Thomas W.K."/>
            <person name="Tucker A."/>
            <person name="Oakley T.H."/>
            <person name="Tokishita S."/>
            <person name="Aerts A."/>
            <person name="Arnold G.J."/>
            <person name="Basu M.K."/>
            <person name="Bauer D.J."/>
            <person name="Caceres C.E."/>
            <person name="Carmel L."/>
            <person name="Casola C."/>
            <person name="Choi J.H."/>
            <person name="Detter J.C."/>
            <person name="Dong Q."/>
            <person name="Dusheyko S."/>
            <person name="Eads B.D."/>
            <person name="Frohlich T."/>
            <person name="Geiler-Samerotte K.A."/>
            <person name="Gerlach D."/>
            <person name="Hatcher P."/>
            <person name="Jogdeo S."/>
            <person name="Krijgsveld J."/>
            <person name="Kriventseva E.V."/>
            <person name="Kultz D."/>
            <person name="Laforsch C."/>
            <person name="Lindquist E."/>
            <person name="Lopez J."/>
            <person name="Manak J.R."/>
            <person name="Muller J."/>
            <person name="Pangilinan J."/>
            <person name="Patwardhan R.P."/>
            <person name="Pitluck S."/>
            <person name="Pritham E.J."/>
            <person name="Rechtsteiner A."/>
            <person name="Rho M."/>
            <person name="Rogozin I.B."/>
            <person name="Sakarya O."/>
            <person name="Salamov A."/>
            <person name="Schaack S."/>
            <person name="Shapiro H."/>
            <person name="Shiga Y."/>
            <person name="Skalitzky C."/>
            <person name="Smith Z."/>
            <person name="Souvorov A."/>
            <person name="Sung W."/>
            <person name="Tang Z."/>
            <person name="Tsuchiya D."/>
            <person name="Tu H."/>
            <person name="Vos H."/>
            <person name="Wang M."/>
            <person name="Wolf Y.I."/>
            <person name="Yamagata H."/>
            <person name="Yamada T."/>
            <person name="Ye Y."/>
            <person name="Shaw J.R."/>
            <person name="Andrews J."/>
            <person name="Crease T.J."/>
            <person name="Tang H."/>
            <person name="Lucas S.M."/>
            <person name="Robertson H.M."/>
            <person name="Bork P."/>
            <person name="Koonin E.V."/>
            <person name="Zdobnov E.M."/>
            <person name="Grigoriev I.V."/>
            <person name="Lynch M."/>
            <person name="Boore J.L."/>
        </authorList>
    </citation>
    <scope>NUCLEOTIDE SEQUENCE [LARGE SCALE GENOMIC DNA]</scope>
</reference>